<dbReference type="InterPro" id="IPR026906">
    <property type="entry name" value="LRR_5"/>
</dbReference>
<evidence type="ECO:0000313" key="1">
    <source>
        <dbReference type="EMBL" id="STX41432.1"/>
    </source>
</evidence>
<sequence>MQISSDGQTLVRVRDSDIDDGSCQIPAGITAIESWAFINCTKLQTLMLPAGLTAIGHGAFCGCTGLKTVTLPAGVTTIGEKVFDGCSSLKTITLPAGVTTIGPYAFYNCRNLQKITIPAGVTIIDIGAFCDCSSLKTITLPAGVTTIATGAFLGCANLQTITLPAGLKTIDKMAFHRCSRLQTITLPAGITTIDTRAFTHCTKLTSIIIASDDETEVARITHLLPEELRSKVISKRLLDEITHFQEEQLARLLNTPQTNRLYGFFHAKSRSVPMAIFTEKDEQGVEQQREQKCSKLPSDIFLHFNQLTKDDNPYYQQVQAAIKREPLPKTPEEFDAYKAHIGKLVTRHIDQAIKQARHFNAPCAAKEVTTTMCAPAV</sequence>
<dbReference type="PANTHER" id="PTHR45661:SF3">
    <property type="entry name" value="IG-LIKE DOMAIN-CONTAINING PROTEIN"/>
    <property type="match status" value="1"/>
</dbReference>
<dbReference type="InterPro" id="IPR053139">
    <property type="entry name" value="Surface_bspA-like"/>
</dbReference>
<organism evidence="1 2">
    <name type="scientific">Legionella donaldsonii</name>
    <dbReference type="NCBI Taxonomy" id="45060"/>
    <lineage>
        <taxon>Bacteria</taxon>
        <taxon>Pseudomonadati</taxon>
        <taxon>Pseudomonadota</taxon>
        <taxon>Gammaproteobacteria</taxon>
        <taxon>Legionellales</taxon>
        <taxon>Legionellaceae</taxon>
        <taxon>Legionella</taxon>
    </lineage>
</organism>
<dbReference type="PANTHER" id="PTHR45661">
    <property type="entry name" value="SURFACE ANTIGEN"/>
    <property type="match status" value="1"/>
</dbReference>
<dbReference type="Pfam" id="PF13306">
    <property type="entry name" value="LRR_5"/>
    <property type="match status" value="1"/>
</dbReference>
<dbReference type="EMBL" id="UGOA01000001">
    <property type="protein sequence ID" value="STX41432.1"/>
    <property type="molecule type" value="Genomic_DNA"/>
</dbReference>
<keyword evidence="2" id="KW-1185">Reference proteome</keyword>
<reference evidence="1 2" key="1">
    <citation type="submission" date="2018-06" db="EMBL/GenBank/DDBJ databases">
        <authorList>
            <consortium name="Pathogen Informatics"/>
            <person name="Doyle S."/>
        </authorList>
    </citation>
    <scope>NUCLEOTIDE SEQUENCE [LARGE SCALE GENOMIC DNA]</scope>
    <source>
        <strain evidence="1 2">NCTC13292</strain>
    </source>
</reference>
<proteinExistence type="predicted"/>
<dbReference type="SUPFAM" id="SSF52058">
    <property type="entry name" value="L domain-like"/>
    <property type="match status" value="1"/>
</dbReference>
<protein>
    <recommendedName>
        <fullName evidence="3">Leucine-rich repeat domain-containing protein</fullName>
    </recommendedName>
</protein>
<evidence type="ECO:0000313" key="2">
    <source>
        <dbReference type="Proteomes" id="UP000254677"/>
    </source>
</evidence>
<dbReference type="InterPro" id="IPR032675">
    <property type="entry name" value="LRR_dom_sf"/>
</dbReference>
<dbReference type="AlphaFoldDB" id="A0A378J112"/>
<dbReference type="OrthoDB" id="5636543at2"/>
<accession>A0A378J112</accession>
<gene>
    <name evidence="1" type="ORF">NCTC13292_00959</name>
</gene>
<dbReference type="Proteomes" id="UP000254677">
    <property type="component" value="Unassembled WGS sequence"/>
</dbReference>
<evidence type="ECO:0008006" key="3">
    <source>
        <dbReference type="Google" id="ProtNLM"/>
    </source>
</evidence>
<name>A0A378J112_9GAMM</name>
<dbReference type="RefSeq" id="WP_115220731.1">
    <property type="nucleotide sequence ID" value="NZ_CAXYJE010000004.1"/>
</dbReference>
<dbReference type="Gene3D" id="3.80.10.10">
    <property type="entry name" value="Ribonuclease Inhibitor"/>
    <property type="match status" value="2"/>
</dbReference>